<evidence type="ECO:0000313" key="2">
    <source>
        <dbReference type="EMBL" id="JAR88725.1"/>
    </source>
</evidence>
<proteinExistence type="predicted"/>
<sequence>QKNKSEKSVDSTISGIVAKHGCAREENGVGYAARRRRSAPKPAAQEALPAALSNEWEAAGRRHLESLVVPVSRYRCSGTRHPTPQRKRSQAGHRETRQQQHPNGSTKRGRVSASRGGSFLFFGCARERKAPVRGLPDHLTPWSSRSGSAQGS</sequence>
<feature type="region of interest" description="Disordered" evidence="1">
    <location>
        <begin position="1"/>
        <end position="27"/>
    </location>
</feature>
<feature type="compositionally biased region" description="Polar residues" evidence="1">
    <location>
        <begin position="141"/>
        <end position="152"/>
    </location>
</feature>
<accession>A0A147BEH9</accession>
<name>A0A147BEH9_IXORI</name>
<dbReference type="EMBL" id="GEGO01006679">
    <property type="protein sequence ID" value="JAR88725.1"/>
    <property type="molecule type" value="Transcribed_RNA"/>
</dbReference>
<evidence type="ECO:0000256" key="1">
    <source>
        <dbReference type="SAM" id="MobiDB-lite"/>
    </source>
</evidence>
<feature type="non-terminal residue" evidence="2">
    <location>
        <position position="152"/>
    </location>
</feature>
<reference evidence="2" key="1">
    <citation type="journal article" date="2018" name="PLoS Negl. Trop. Dis.">
        <title>Sialome diversity of ticks revealed by RNAseq of single tick salivary glands.</title>
        <authorList>
            <person name="Perner J."/>
            <person name="Kropackova S."/>
            <person name="Kopacek P."/>
            <person name="Ribeiro J.M."/>
        </authorList>
    </citation>
    <scope>NUCLEOTIDE SEQUENCE</scope>
    <source>
        <strain evidence="2">Siblings of single egg batch collected in Ceske Budejovice</strain>
        <tissue evidence="2">Salivary glands</tissue>
    </source>
</reference>
<organism evidence="2">
    <name type="scientific">Ixodes ricinus</name>
    <name type="common">Common tick</name>
    <name type="synonym">Acarus ricinus</name>
    <dbReference type="NCBI Taxonomy" id="34613"/>
    <lineage>
        <taxon>Eukaryota</taxon>
        <taxon>Metazoa</taxon>
        <taxon>Ecdysozoa</taxon>
        <taxon>Arthropoda</taxon>
        <taxon>Chelicerata</taxon>
        <taxon>Arachnida</taxon>
        <taxon>Acari</taxon>
        <taxon>Parasitiformes</taxon>
        <taxon>Ixodida</taxon>
        <taxon>Ixodoidea</taxon>
        <taxon>Ixodidae</taxon>
        <taxon>Ixodinae</taxon>
        <taxon>Ixodes</taxon>
    </lineage>
</organism>
<protein>
    <submittedName>
        <fullName evidence="2">Uncharacterized protein</fullName>
    </submittedName>
</protein>
<feature type="non-terminal residue" evidence="2">
    <location>
        <position position="1"/>
    </location>
</feature>
<feature type="region of interest" description="Disordered" evidence="1">
    <location>
        <begin position="72"/>
        <end position="113"/>
    </location>
</feature>
<feature type="region of interest" description="Disordered" evidence="1">
    <location>
        <begin position="130"/>
        <end position="152"/>
    </location>
</feature>
<dbReference type="AlphaFoldDB" id="A0A147BEH9"/>